<feature type="transmembrane region" description="Helical" evidence="9">
    <location>
        <begin position="126"/>
        <end position="143"/>
    </location>
</feature>
<name>A0A1T5CYN6_9BACT</name>
<dbReference type="GO" id="GO:0055085">
    <property type="term" value="P:transmembrane transport"/>
    <property type="evidence" value="ECO:0007669"/>
    <property type="project" value="InterPro"/>
</dbReference>
<evidence type="ECO:0000256" key="7">
    <source>
        <dbReference type="ARBA" id="ARBA00022989"/>
    </source>
</evidence>
<evidence type="ECO:0000256" key="3">
    <source>
        <dbReference type="ARBA" id="ARBA00022630"/>
    </source>
</evidence>
<keyword evidence="1" id="KW-0813">Transport</keyword>
<dbReference type="InterPro" id="IPR004338">
    <property type="entry name" value="NqrB/RnfD"/>
</dbReference>
<dbReference type="PANTHER" id="PTHR30578">
    <property type="entry name" value="ELECTRON TRANSPORT COMPLEX PROTEIN RNFD"/>
    <property type="match status" value="1"/>
</dbReference>
<evidence type="ECO:0000256" key="8">
    <source>
        <dbReference type="ARBA" id="ARBA00023136"/>
    </source>
</evidence>
<feature type="transmembrane region" description="Helical" evidence="9">
    <location>
        <begin position="278"/>
        <end position="296"/>
    </location>
</feature>
<feature type="transmembrane region" description="Helical" evidence="9">
    <location>
        <begin position="362"/>
        <end position="380"/>
    </location>
</feature>
<organism evidence="10 11">
    <name type="scientific">Parabacteroides chartae</name>
    <dbReference type="NCBI Taxonomy" id="1037355"/>
    <lineage>
        <taxon>Bacteria</taxon>
        <taxon>Pseudomonadati</taxon>
        <taxon>Bacteroidota</taxon>
        <taxon>Bacteroidia</taxon>
        <taxon>Bacteroidales</taxon>
        <taxon>Tannerellaceae</taxon>
        <taxon>Parabacteroides</taxon>
    </lineage>
</organism>
<dbReference type="GO" id="GO:0005886">
    <property type="term" value="C:plasma membrane"/>
    <property type="evidence" value="ECO:0007669"/>
    <property type="project" value="TreeGrafter"/>
</dbReference>
<protein>
    <submittedName>
        <fullName evidence="10">Electron transport complex protein RnfD</fullName>
    </submittedName>
</protein>
<gene>
    <name evidence="10" type="ORF">SAMN05660349_02162</name>
</gene>
<keyword evidence="5 9" id="KW-0812">Transmembrane</keyword>
<evidence type="ECO:0000256" key="6">
    <source>
        <dbReference type="ARBA" id="ARBA00022967"/>
    </source>
</evidence>
<keyword evidence="7 9" id="KW-1133">Transmembrane helix</keyword>
<evidence type="ECO:0000313" key="10">
    <source>
        <dbReference type="EMBL" id="SKB64453.1"/>
    </source>
</evidence>
<keyword evidence="11" id="KW-1185">Reference proteome</keyword>
<feature type="transmembrane region" description="Helical" evidence="9">
    <location>
        <begin position="227"/>
        <end position="245"/>
    </location>
</feature>
<keyword evidence="6" id="KW-1278">Translocase</keyword>
<keyword evidence="4" id="KW-0288">FMN</keyword>
<dbReference type="Pfam" id="PF03116">
    <property type="entry name" value="NQR2_RnfD_RnfE"/>
    <property type="match status" value="1"/>
</dbReference>
<feature type="transmembrane region" description="Helical" evidence="9">
    <location>
        <begin position="155"/>
        <end position="176"/>
    </location>
</feature>
<evidence type="ECO:0000256" key="1">
    <source>
        <dbReference type="ARBA" id="ARBA00022448"/>
    </source>
</evidence>
<keyword evidence="8 9" id="KW-0472">Membrane</keyword>
<dbReference type="Proteomes" id="UP000190852">
    <property type="component" value="Unassembled WGS sequence"/>
</dbReference>
<accession>A0A1T5CYN6</accession>
<dbReference type="EMBL" id="FUYQ01000015">
    <property type="protein sequence ID" value="SKB64453.1"/>
    <property type="molecule type" value="Genomic_DNA"/>
</dbReference>
<keyword evidence="3" id="KW-0285">Flavoprotein</keyword>
<sequence length="387" mass="42866">MYLYWKASGWVKSLPTYDKMKTKEYRHLPTAPYIHSGNRVWKVMLDVLLALLPLVAVAYLARGTQALFAIGISVGSALITEFIFAWFLLDKRTSLKDGTALISALLLAFTLSPATSWYVIGFGSSMAILFGKILWGGLGKNLFNPALVGREFMTAFFPVIMSSGTLWAMKGTGPVAPVALFGGWADNSLMQYLDSLLYKTTGAMGEYSALLLCGGGLFLLLRNRISWHIPVAMFVTFFLLLQLFADKRLVYSVGGLLLGTLFMATDMPSSPSTPGGKLYYGMMIGVVVIICLLDNIRHEYMSYSILILNGFSRQINKVFAPAVWGYKTDLTSKGGQVFFLSLGILTVTLAVLSLHRFGLTHWIIYLYILFLIGRFTTSTLKKLNHIL</sequence>
<feature type="transmembrane region" description="Helical" evidence="9">
    <location>
        <begin position="43"/>
        <end position="61"/>
    </location>
</feature>
<evidence type="ECO:0000256" key="9">
    <source>
        <dbReference type="SAM" id="Phobius"/>
    </source>
</evidence>
<dbReference type="PANTHER" id="PTHR30578:SF0">
    <property type="entry name" value="ION-TRANSLOCATING OXIDOREDUCTASE COMPLEX SUBUNIT D"/>
    <property type="match status" value="1"/>
</dbReference>
<keyword evidence="2" id="KW-0597">Phosphoprotein</keyword>
<proteinExistence type="predicted"/>
<reference evidence="11" key="1">
    <citation type="submission" date="2017-02" db="EMBL/GenBank/DDBJ databases">
        <authorList>
            <person name="Varghese N."/>
            <person name="Submissions S."/>
        </authorList>
    </citation>
    <scope>NUCLEOTIDE SEQUENCE [LARGE SCALE GENOMIC DNA]</scope>
    <source>
        <strain evidence="11">DSM 24967</strain>
    </source>
</reference>
<evidence type="ECO:0000256" key="4">
    <source>
        <dbReference type="ARBA" id="ARBA00022643"/>
    </source>
</evidence>
<evidence type="ECO:0000256" key="5">
    <source>
        <dbReference type="ARBA" id="ARBA00022692"/>
    </source>
</evidence>
<feature type="transmembrane region" description="Helical" evidence="9">
    <location>
        <begin position="337"/>
        <end position="356"/>
    </location>
</feature>
<evidence type="ECO:0000313" key="11">
    <source>
        <dbReference type="Proteomes" id="UP000190852"/>
    </source>
</evidence>
<feature type="transmembrane region" description="Helical" evidence="9">
    <location>
        <begin position="67"/>
        <end position="89"/>
    </location>
</feature>
<dbReference type="AlphaFoldDB" id="A0A1T5CYN6"/>
<evidence type="ECO:0000256" key="2">
    <source>
        <dbReference type="ARBA" id="ARBA00022553"/>
    </source>
</evidence>